<name>A0A9J9H7T4_RHIWR</name>
<accession>A0A9J9H7T4</accession>
<keyword evidence="4" id="KW-1185">Reference proteome</keyword>
<sequence>MTPIRTFFVGAAALALLAAPPASAQITVYDPTNYSQNLLSAARALQQINNQITSLQNEAAMLLNQARNLTSLPTSTLSQIQQSMDRTRQLIGEARQIAYNVQDIDRVFDQRYPAGSLAGTSHGQMVGNAEDRWRDAVASFQDALRTQATIVTNLTDTRRELDTLVGASQDATGALQAAQAGNQLVALQTRQIADLTALVAAQGRAAAIEAARAAADEAQARERGRRFIGTRSEYRPRSVTIFND</sequence>
<organism evidence="3 4">
    <name type="scientific">Rhizorhabdus wittichii (strain DSM 6014 / CCUG 31198 / JCM 15750 / NBRC 105917 / EY 4224 / RW1)</name>
    <name type="common">Sphingomonas wittichii</name>
    <dbReference type="NCBI Taxonomy" id="392499"/>
    <lineage>
        <taxon>Bacteria</taxon>
        <taxon>Pseudomonadati</taxon>
        <taxon>Pseudomonadota</taxon>
        <taxon>Alphaproteobacteria</taxon>
        <taxon>Sphingomonadales</taxon>
        <taxon>Sphingomonadaceae</taxon>
        <taxon>Rhizorhabdus</taxon>
    </lineage>
</organism>
<dbReference type="OrthoDB" id="9807335at2"/>
<dbReference type="Proteomes" id="UP000001989">
    <property type="component" value="Chromosome"/>
</dbReference>
<feature type="coiled-coil region" evidence="1">
    <location>
        <begin position="38"/>
        <end position="72"/>
    </location>
</feature>
<keyword evidence="2" id="KW-0732">Signal</keyword>
<proteinExistence type="predicted"/>
<feature type="signal peptide" evidence="2">
    <location>
        <begin position="1"/>
        <end position="24"/>
    </location>
</feature>
<dbReference type="NCBIfam" id="NF010448">
    <property type="entry name" value="PRK13874.1"/>
    <property type="match status" value="1"/>
</dbReference>
<evidence type="ECO:0000313" key="3">
    <source>
        <dbReference type="EMBL" id="ABQ66536.1"/>
    </source>
</evidence>
<dbReference type="NCBIfam" id="TIGR02780">
    <property type="entry name" value="TrbJ_Ti"/>
    <property type="match status" value="1"/>
</dbReference>
<protein>
    <submittedName>
        <fullName evidence="3">P-type conjugative transfer protein TrbJ</fullName>
    </submittedName>
</protein>
<dbReference type="EMBL" id="CP000699">
    <property type="protein sequence ID" value="ABQ66536.1"/>
    <property type="molecule type" value="Genomic_DNA"/>
</dbReference>
<evidence type="ECO:0000256" key="2">
    <source>
        <dbReference type="SAM" id="SignalP"/>
    </source>
</evidence>
<evidence type="ECO:0000256" key="1">
    <source>
        <dbReference type="SAM" id="Coils"/>
    </source>
</evidence>
<dbReference type="AlphaFoldDB" id="A0A9J9H7T4"/>
<keyword evidence="1" id="KW-0175">Coiled coil</keyword>
<reference evidence="3 4" key="1">
    <citation type="journal article" date="2010" name="J. Bacteriol.">
        <title>Genome sequence of the dioxin-mineralizing bacterium Sphingomonas wittichii RW1.</title>
        <authorList>
            <person name="Miller T.R."/>
            <person name="Delcher A.L."/>
            <person name="Salzberg S.L."/>
            <person name="Saunders E."/>
            <person name="Detter J.C."/>
            <person name="Halden R.U."/>
        </authorList>
    </citation>
    <scope>NUCLEOTIDE SEQUENCE [LARGE SCALE GENOMIC DNA]</scope>
    <source>
        <strain evidence="4">DSM 6014 / CCUG 31198 / JCM 15750 / NBRC 105917 / EY 4224 / RW1</strain>
    </source>
</reference>
<feature type="chain" id="PRO_5039943651" evidence="2">
    <location>
        <begin position="25"/>
        <end position="244"/>
    </location>
</feature>
<dbReference type="KEGG" id="swi:Swit_0165"/>
<gene>
    <name evidence="3" type="ordered locus">Swit_0165</name>
</gene>
<dbReference type="InterPro" id="IPR014147">
    <property type="entry name" value="T4SS_TrbJ"/>
</dbReference>
<evidence type="ECO:0000313" key="4">
    <source>
        <dbReference type="Proteomes" id="UP000001989"/>
    </source>
</evidence>